<dbReference type="Proteomes" id="UP000005466">
    <property type="component" value="Unassembled WGS sequence"/>
</dbReference>
<keyword evidence="2" id="KW-0456">Lyase</keyword>
<feature type="non-terminal residue" evidence="2">
    <location>
        <position position="1"/>
    </location>
</feature>
<dbReference type="EMBL" id="ADWY01000579">
    <property type="protein sequence ID" value="EGH12898.1"/>
    <property type="molecule type" value="Genomic_DNA"/>
</dbReference>
<name>F3C4R5_PSESG</name>
<dbReference type="GO" id="GO:0016829">
    <property type="term" value="F:lyase activity"/>
    <property type="evidence" value="ECO:0007669"/>
    <property type="project" value="UniProtKB-KW"/>
</dbReference>
<feature type="domain" description="Metallo-beta-lactamase" evidence="1">
    <location>
        <begin position="9"/>
        <end position="101"/>
    </location>
</feature>
<dbReference type="InterPro" id="IPR036866">
    <property type="entry name" value="RibonucZ/Hydroxyglut_hydro"/>
</dbReference>
<dbReference type="PATRIC" id="fig|875330.6.peg.2301"/>
<evidence type="ECO:0000259" key="1">
    <source>
        <dbReference type="Pfam" id="PF12706"/>
    </source>
</evidence>
<sequence>FAAFETRALGALQVTALPLTHSKPTFGYMFEGDGQRFAYLTDTVGLPDATCEFLQRQPLDVLILDCSMPPQPQPPRNHNDLTLALQTIDQLRPGKAVLTHIGHTLDAWLMGAAARTAGPCIDRSGRHGATGVRINAKTVR</sequence>
<dbReference type="Gene3D" id="3.60.15.10">
    <property type="entry name" value="Ribonuclease Z/Hydroxyacylglutathione hydrolase-like"/>
    <property type="match status" value="1"/>
</dbReference>
<gene>
    <name evidence="2" type="primary">phnP</name>
    <name evidence="2" type="ORF">Pgy4_13231</name>
</gene>
<organism evidence="2 3">
    <name type="scientific">Pseudomonas savastanoi pv. glycinea str. race 4</name>
    <dbReference type="NCBI Taxonomy" id="875330"/>
    <lineage>
        <taxon>Bacteria</taxon>
        <taxon>Pseudomonadati</taxon>
        <taxon>Pseudomonadota</taxon>
        <taxon>Gammaproteobacteria</taxon>
        <taxon>Pseudomonadales</taxon>
        <taxon>Pseudomonadaceae</taxon>
        <taxon>Pseudomonas</taxon>
    </lineage>
</organism>
<dbReference type="PANTHER" id="PTHR42663:SF6">
    <property type="entry name" value="HYDROLASE C777.06C-RELATED"/>
    <property type="match status" value="1"/>
</dbReference>
<evidence type="ECO:0000313" key="2">
    <source>
        <dbReference type="EMBL" id="EGH12898.1"/>
    </source>
</evidence>
<reference evidence="2 3" key="1">
    <citation type="journal article" date="2011" name="PLoS Pathog.">
        <title>Dynamic evolution of pathogenicity revealed by sequencing and comparative genomics of 19 Pseudomonas syringae isolates.</title>
        <authorList>
            <person name="Baltrus D.A."/>
            <person name="Nishimura M.T."/>
            <person name="Romanchuk A."/>
            <person name="Chang J.H."/>
            <person name="Mukhtar M.S."/>
            <person name="Cherkis K."/>
            <person name="Roach J."/>
            <person name="Grant S.R."/>
            <person name="Jones C.D."/>
            <person name="Dangl J.L."/>
        </authorList>
    </citation>
    <scope>NUCLEOTIDE SEQUENCE [LARGE SCALE GENOMIC DNA]</scope>
    <source>
        <strain evidence="3">race 4</strain>
    </source>
</reference>
<dbReference type="InterPro" id="IPR001279">
    <property type="entry name" value="Metallo-B-lactamas"/>
</dbReference>
<dbReference type="AlphaFoldDB" id="F3C4R5"/>
<dbReference type="PANTHER" id="PTHR42663">
    <property type="entry name" value="HYDROLASE C777.06C-RELATED-RELATED"/>
    <property type="match status" value="1"/>
</dbReference>
<accession>F3C4R5</accession>
<dbReference type="Pfam" id="PF12706">
    <property type="entry name" value="Lactamase_B_2"/>
    <property type="match status" value="1"/>
</dbReference>
<comment type="caution">
    <text evidence="2">The sequence shown here is derived from an EMBL/GenBank/DDBJ whole genome shotgun (WGS) entry which is preliminary data.</text>
</comment>
<proteinExistence type="predicted"/>
<dbReference type="HOGENOM" id="CLU_1829484_0_0_6"/>
<evidence type="ECO:0000313" key="3">
    <source>
        <dbReference type="Proteomes" id="UP000005466"/>
    </source>
</evidence>
<dbReference type="SUPFAM" id="SSF56281">
    <property type="entry name" value="Metallo-hydrolase/oxidoreductase"/>
    <property type="match status" value="1"/>
</dbReference>
<protein>
    <submittedName>
        <fullName evidence="2">Carbon-phosphorus lyase complex accessory protein</fullName>
    </submittedName>
</protein>